<dbReference type="HOGENOM" id="CLU_2159990_0_0_1"/>
<accession>W6Z3N4</accession>
<dbReference type="GeneID" id="19129267"/>
<feature type="chain" id="PRO_5004887137" evidence="1">
    <location>
        <begin position="20"/>
        <end position="105"/>
    </location>
</feature>
<proteinExistence type="predicted"/>
<gene>
    <name evidence="2" type="ORF">COCMIDRAFT_98432</name>
</gene>
<sequence>MHVTITLISLLASVASIFAAPIPTQQVARTVPDISEVARNPAPIDNRIHWEDGKPSLGDTGNVSWEDFRKLKELIHHLSAEGETSNTGAIGEVETFVKDHVKFHS</sequence>
<dbReference type="AlphaFoldDB" id="W6Z3N4"/>
<dbReference type="Proteomes" id="UP000054032">
    <property type="component" value="Unassembled WGS sequence"/>
</dbReference>
<evidence type="ECO:0000313" key="3">
    <source>
        <dbReference type="Proteomes" id="UP000054032"/>
    </source>
</evidence>
<dbReference type="EMBL" id="KI964006">
    <property type="protein sequence ID" value="EUC44348.1"/>
    <property type="molecule type" value="Genomic_DNA"/>
</dbReference>
<feature type="signal peptide" evidence="1">
    <location>
        <begin position="1"/>
        <end position="19"/>
    </location>
</feature>
<dbReference type="RefSeq" id="XP_007689155.1">
    <property type="nucleotide sequence ID" value="XM_007690965.1"/>
</dbReference>
<organism evidence="2 3">
    <name type="scientific">Bipolaris oryzae ATCC 44560</name>
    <dbReference type="NCBI Taxonomy" id="930090"/>
    <lineage>
        <taxon>Eukaryota</taxon>
        <taxon>Fungi</taxon>
        <taxon>Dikarya</taxon>
        <taxon>Ascomycota</taxon>
        <taxon>Pezizomycotina</taxon>
        <taxon>Dothideomycetes</taxon>
        <taxon>Pleosporomycetidae</taxon>
        <taxon>Pleosporales</taxon>
        <taxon>Pleosporineae</taxon>
        <taxon>Pleosporaceae</taxon>
        <taxon>Bipolaris</taxon>
    </lineage>
</organism>
<keyword evidence="1" id="KW-0732">Signal</keyword>
<evidence type="ECO:0000256" key="1">
    <source>
        <dbReference type="SAM" id="SignalP"/>
    </source>
</evidence>
<dbReference type="eggNOG" id="ENOG502RJ1B">
    <property type="taxonomic scope" value="Eukaryota"/>
</dbReference>
<reference evidence="2 3" key="1">
    <citation type="journal article" date="2013" name="PLoS Genet.">
        <title>Comparative genome structure, secondary metabolite, and effector coding capacity across Cochliobolus pathogens.</title>
        <authorList>
            <person name="Condon B.J."/>
            <person name="Leng Y."/>
            <person name="Wu D."/>
            <person name="Bushley K.E."/>
            <person name="Ohm R.A."/>
            <person name="Otillar R."/>
            <person name="Martin J."/>
            <person name="Schackwitz W."/>
            <person name="Grimwood J."/>
            <person name="MohdZainudin N."/>
            <person name="Xue C."/>
            <person name="Wang R."/>
            <person name="Manning V.A."/>
            <person name="Dhillon B."/>
            <person name="Tu Z.J."/>
            <person name="Steffenson B.J."/>
            <person name="Salamov A."/>
            <person name="Sun H."/>
            <person name="Lowry S."/>
            <person name="LaButti K."/>
            <person name="Han J."/>
            <person name="Copeland A."/>
            <person name="Lindquist E."/>
            <person name="Barry K."/>
            <person name="Schmutz J."/>
            <person name="Baker S.E."/>
            <person name="Ciuffetti L.M."/>
            <person name="Grigoriev I.V."/>
            <person name="Zhong S."/>
            <person name="Turgeon B.G."/>
        </authorList>
    </citation>
    <scope>NUCLEOTIDE SEQUENCE [LARGE SCALE GENOMIC DNA]</scope>
    <source>
        <strain evidence="2 3">ATCC 44560</strain>
    </source>
</reference>
<keyword evidence="3" id="KW-1185">Reference proteome</keyword>
<evidence type="ECO:0000313" key="2">
    <source>
        <dbReference type="EMBL" id="EUC44348.1"/>
    </source>
</evidence>
<name>W6Z3N4_COCMI</name>
<protein>
    <submittedName>
        <fullName evidence="2">Uncharacterized protein</fullName>
    </submittedName>
</protein>
<dbReference type="OrthoDB" id="3692653at2759"/>
<dbReference type="KEGG" id="bor:COCMIDRAFT_98432"/>